<protein>
    <recommendedName>
        <fullName evidence="4">Transmembrane protein</fullName>
    </recommendedName>
</protein>
<dbReference type="STRING" id="1051891.A0A0C3Q621"/>
<dbReference type="HOGENOM" id="CLU_079975_0_0_1"/>
<organism evidence="2 3">
    <name type="scientific">Tulasnella calospora MUT 4182</name>
    <dbReference type="NCBI Taxonomy" id="1051891"/>
    <lineage>
        <taxon>Eukaryota</taxon>
        <taxon>Fungi</taxon>
        <taxon>Dikarya</taxon>
        <taxon>Basidiomycota</taxon>
        <taxon>Agaricomycotina</taxon>
        <taxon>Agaricomycetes</taxon>
        <taxon>Cantharellales</taxon>
        <taxon>Tulasnellaceae</taxon>
        <taxon>Tulasnella</taxon>
    </lineage>
</organism>
<proteinExistence type="predicted"/>
<feature type="transmembrane region" description="Helical" evidence="1">
    <location>
        <begin position="20"/>
        <end position="47"/>
    </location>
</feature>
<feature type="transmembrane region" description="Helical" evidence="1">
    <location>
        <begin position="138"/>
        <end position="157"/>
    </location>
</feature>
<accession>A0A0C3Q621</accession>
<keyword evidence="3" id="KW-1185">Reference proteome</keyword>
<evidence type="ECO:0000313" key="3">
    <source>
        <dbReference type="Proteomes" id="UP000054248"/>
    </source>
</evidence>
<keyword evidence="1" id="KW-0812">Transmembrane</keyword>
<feature type="transmembrane region" description="Helical" evidence="1">
    <location>
        <begin position="112"/>
        <end position="132"/>
    </location>
</feature>
<keyword evidence="1" id="KW-1133">Transmembrane helix</keyword>
<keyword evidence="1" id="KW-0472">Membrane</keyword>
<dbReference type="EMBL" id="KN823237">
    <property type="protein sequence ID" value="KIO19176.1"/>
    <property type="molecule type" value="Genomic_DNA"/>
</dbReference>
<name>A0A0C3Q621_9AGAM</name>
<evidence type="ECO:0000256" key="1">
    <source>
        <dbReference type="SAM" id="Phobius"/>
    </source>
</evidence>
<dbReference type="Proteomes" id="UP000054248">
    <property type="component" value="Unassembled WGS sequence"/>
</dbReference>
<gene>
    <name evidence="2" type="ORF">M407DRAFT_150197</name>
</gene>
<dbReference type="OrthoDB" id="3251775at2759"/>
<reference evidence="3" key="2">
    <citation type="submission" date="2015-01" db="EMBL/GenBank/DDBJ databases">
        <title>Evolutionary Origins and Diversification of the Mycorrhizal Mutualists.</title>
        <authorList>
            <consortium name="DOE Joint Genome Institute"/>
            <consortium name="Mycorrhizal Genomics Consortium"/>
            <person name="Kohler A."/>
            <person name="Kuo A."/>
            <person name="Nagy L.G."/>
            <person name="Floudas D."/>
            <person name="Copeland A."/>
            <person name="Barry K.W."/>
            <person name="Cichocki N."/>
            <person name="Veneault-Fourrey C."/>
            <person name="LaButti K."/>
            <person name="Lindquist E.A."/>
            <person name="Lipzen A."/>
            <person name="Lundell T."/>
            <person name="Morin E."/>
            <person name="Murat C."/>
            <person name="Riley R."/>
            <person name="Ohm R."/>
            <person name="Sun H."/>
            <person name="Tunlid A."/>
            <person name="Henrissat B."/>
            <person name="Grigoriev I.V."/>
            <person name="Hibbett D.S."/>
            <person name="Martin F."/>
        </authorList>
    </citation>
    <scope>NUCLEOTIDE SEQUENCE [LARGE SCALE GENOMIC DNA]</scope>
    <source>
        <strain evidence="3">MUT 4182</strain>
    </source>
</reference>
<evidence type="ECO:0000313" key="2">
    <source>
        <dbReference type="EMBL" id="KIO19176.1"/>
    </source>
</evidence>
<evidence type="ECO:0008006" key="4">
    <source>
        <dbReference type="Google" id="ProtNLM"/>
    </source>
</evidence>
<reference evidence="2 3" key="1">
    <citation type="submission" date="2014-04" db="EMBL/GenBank/DDBJ databases">
        <authorList>
            <consortium name="DOE Joint Genome Institute"/>
            <person name="Kuo A."/>
            <person name="Girlanda M."/>
            <person name="Perotto S."/>
            <person name="Kohler A."/>
            <person name="Nagy L.G."/>
            <person name="Floudas D."/>
            <person name="Copeland A."/>
            <person name="Barry K.W."/>
            <person name="Cichocki N."/>
            <person name="Veneault-Fourrey C."/>
            <person name="LaButti K."/>
            <person name="Lindquist E.A."/>
            <person name="Lipzen A."/>
            <person name="Lundell T."/>
            <person name="Morin E."/>
            <person name="Murat C."/>
            <person name="Sun H."/>
            <person name="Tunlid A."/>
            <person name="Henrissat B."/>
            <person name="Grigoriev I.V."/>
            <person name="Hibbett D.S."/>
            <person name="Martin F."/>
            <person name="Nordberg H.P."/>
            <person name="Cantor M.N."/>
            <person name="Hua S.X."/>
        </authorList>
    </citation>
    <scope>NUCLEOTIDE SEQUENCE [LARGE SCALE GENOMIC DNA]</scope>
    <source>
        <strain evidence="2 3">MUT 4182</strain>
    </source>
</reference>
<feature type="transmembrane region" description="Helical" evidence="1">
    <location>
        <begin position="67"/>
        <end position="91"/>
    </location>
</feature>
<sequence>MPKVLLLPRVHALWDGRRSVVIGTYCLYVVAYCCHTVIALICAFQLVTHIHYDPLAKACVANHRPAMMAAIWAFVLTYEAALFVLTLIKVVEHRTSNQIHNPLMKSLHYGQIIYYVVIIAVRVFNLLIWNVLPPSLALLGLFFIWAMITTLVTRMMLHLRKAACSNPQRSETSFFEETETSTRMVWARQRSPWNTLRSVFSRGANLSLAKHEEGERGEEMVLRTLQDGRQLD</sequence>
<dbReference type="AlphaFoldDB" id="A0A0C3Q621"/>